<evidence type="ECO:0000313" key="3">
    <source>
        <dbReference type="Proteomes" id="UP000054560"/>
    </source>
</evidence>
<name>A0A0L0FF99_9EUKA</name>
<evidence type="ECO:0000256" key="1">
    <source>
        <dbReference type="SAM" id="MobiDB-lite"/>
    </source>
</evidence>
<accession>A0A0L0FF99</accession>
<gene>
    <name evidence="2" type="ORF">SARC_12337</name>
</gene>
<dbReference type="AlphaFoldDB" id="A0A0L0FF99"/>
<feature type="region of interest" description="Disordered" evidence="1">
    <location>
        <begin position="70"/>
        <end position="104"/>
    </location>
</feature>
<evidence type="ECO:0000313" key="2">
    <source>
        <dbReference type="EMBL" id="KNC75131.1"/>
    </source>
</evidence>
<proteinExistence type="predicted"/>
<sequence>MDRLVDPTQRQTKLTRADIDLLYTLAAEGCGEIIAETENSSTTQITYIVHRLFTVVSVCVQQLMAADTQPKVGHGSEGGASGLAVFNRAAPESEKGPGRSVVGT</sequence>
<dbReference type="Proteomes" id="UP000054560">
    <property type="component" value="Unassembled WGS sequence"/>
</dbReference>
<dbReference type="GeneID" id="25912841"/>
<dbReference type="EMBL" id="KQ243829">
    <property type="protein sequence ID" value="KNC75131.1"/>
    <property type="molecule type" value="Genomic_DNA"/>
</dbReference>
<reference evidence="2 3" key="1">
    <citation type="submission" date="2011-02" db="EMBL/GenBank/DDBJ databases">
        <title>The Genome Sequence of Sphaeroforma arctica JP610.</title>
        <authorList>
            <consortium name="The Broad Institute Genome Sequencing Platform"/>
            <person name="Russ C."/>
            <person name="Cuomo C."/>
            <person name="Young S.K."/>
            <person name="Zeng Q."/>
            <person name="Gargeya S."/>
            <person name="Alvarado L."/>
            <person name="Berlin A."/>
            <person name="Chapman S.B."/>
            <person name="Chen Z."/>
            <person name="Freedman E."/>
            <person name="Gellesch M."/>
            <person name="Goldberg J."/>
            <person name="Griggs A."/>
            <person name="Gujja S."/>
            <person name="Heilman E."/>
            <person name="Heiman D."/>
            <person name="Howarth C."/>
            <person name="Mehta T."/>
            <person name="Neiman D."/>
            <person name="Pearson M."/>
            <person name="Roberts A."/>
            <person name="Saif S."/>
            <person name="Shea T."/>
            <person name="Shenoy N."/>
            <person name="Sisk P."/>
            <person name="Stolte C."/>
            <person name="Sykes S."/>
            <person name="White J."/>
            <person name="Yandava C."/>
            <person name="Burger G."/>
            <person name="Gray M.W."/>
            <person name="Holland P.W.H."/>
            <person name="King N."/>
            <person name="Lang F.B.F."/>
            <person name="Roger A.J."/>
            <person name="Ruiz-Trillo I."/>
            <person name="Haas B."/>
            <person name="Nusbaum C."/>
            <person name="Birren B."/>
        </authorList>
    </citation>
    <scope>NUCLEOTIDE SEQUENCE [LARGE SCALE GENOMIC DNA]</scope>
    <source>
        <strain evidence="2 3">JP610</strain>
    </source>
</reference>
<keyword evidence="3" id="KW-1185">Reference proteome</keyword>
<organism evidence="2 3">
    <name type="scientific">Sphaeroforma arctica JP610</name>
    <dbReference type="NCBI Taxonomy" id="667725"/>
    <lineage>
        <taxon>Eukaryota</taxon>
        <taxon>Ichthyosporea</taxon>
        <taxon>Ichthyophonida</taxon>
        <taxon>Sphaeroforma</taxon>
    </lineage>
</organism>
<dbReference type="RefSeq" id="XP_014149033.1">
    <property type="nucleotide sequence ID" value="XM_014293558.1"/>
</dbReference>
<protein>
    <submittedName>
        <fullName evidence="2">Uncharacterized protein</fullName>
    </submittedName>
</protein>